<dbReference type="Gene3D" id="3.40.140.10">
    <property type="entry name" value="Cytidine Deaminase, domain 2"/>
    <property type="match status" value="1"/>
</dbReference>
<dbReference type="InterPro" id="IPR046778">
    <property type="entry name" value="UPF0758_N"/>
</dbReference>
<evidence type="ECO:0000256" key="3">
    <source>
        <dbReference type="ARBA" id="ARBA00022801"/>
    </source>
</evidence>
<accession>A0A3B1CL17</accession>
<keyword evidence="4" id="KW-0862">Zinc</keyword>
<dbReference type="PROSITE" id="PS01302">
    <property type="entry name" value="UPF0758"/>
    <property type="match status" value="1"/>
</dbReference>
<dbReference type="PROSITE" id="PS50249">
    <property type="entry name" value="MPN"/>
    <property type="match status" value="1"/>
</dbReference>
<dbReference type="InterPro" id="IPR001405">
    <property type="entry name" value="UPF0758"/>
</dbReference>
<evidence type="ECO:0000259" key="6">
    <source>
        <dbReference type="PROSITE" id="PS50249"/>
    </source>
</evidence>
<dbReference type="NCBIfam" id="TIGR00608">
    <property type="entry name" value="radc"/>
    <property type="match status" value="1"/>
</dbReference>
<dbReference type="Pfam" id="PF20582">
    <property type="entry name" value="UPF0758_N"/>
    <property type="match status" value="1"/>
</dbReference>
<evidence type="ECO:0000256" key="4">
    <source>
        <dbReference type="ARBA" id="ARBA00022833"/>
    </source>
</evidence>
<dbReference type="PANTHER" id="PTHR30471">
    <property type="entry name" value="DNA REPAIR PROTEIN RADC"/>
    <property type="match status" value="1"/>
</dbReference>
<reference evidence="7" key="1">
    <citation type="submission" date="2018-06" db="EMBL/GenBank/DDBJ databases">
        <authorList>
            <person name="Zhirakovskaya E."/>
        </authorList>
    </citation>
    <scope>NUCLEOTIDE SEQUENCE</scope>
</reference>
<dbReference type="Pfam" id="PF04002">
    <property type="entry name" value="RadC"/>
    <property type="match status" value="1"/>
</dbReference>
<dbReference type="InterPro" id="IPR037518">
    <property type="entry name" value="MPN"/>
</dbReference>
<dbReference type="NCBIfam" id="NF000642">
    <property type="entry name" value="PRK00024.1"/>
    <property type="match status" value="1"/>
</dbReference>
<keyword evidence="3" id="KW-0378">Hydrolase</keyword>
<dbReference type="InterPro" id="IPR020891">
    <property type="entry name" value="UPF0758_CS"/>
</dbReference>
<dbReference type="EMBL" id="UOGA01000276">
    <property type="protein sequence ID" value="VAX24674.1"/>
    <property type="molecule type" value="Genomic_DNA"/>
</dbReference>
<dbReference type="GO" id="GO:0008237">
    <property type="term" value="F:metallopeptidase activity"/>
    <property type="evidence" value="ECO:0007669"/>
    <property type="project" value="UniProtKB-KW"/>
</dbReference>
<evidence type="ECO:0000256" key="1">
    <source>
        <dbReference type="ARBA" id="ARBA00022670"/>
    </source>
</evidence>
<evidence type="ECO:0000313" key="7">
    <source>
        <dbReference type="EMBL" id="VAX24674.1"/>
    </source>
</evidence>
<gene>
    <name evidence="7" type="ORF">MNBD_NITROSPINAE04-2152</name>
</gene>
<dbReference type="PANTHER" id="PTHR30471:SF3">
    <property type="entry name" value="UPF0758 PROTEIN YEES-RELATED"/>
    <property type="match status" value="1"/>
</dbReference>
<organism evidence="7">
    <name type="scientific">hydrothermal vent metagenome</name>
    <dbReference type="NCBI Taxonomy" id="652676"/>
    <lineage>
        <taxon>unclassified sequences</taxon>
        <taxon>metagenomes</taxon>
        <taxon>ecological metagenomes</taxon>
    </lineage>
</organism>
<keyword evidence="1" id="KW-0645">Protease</keyword>
<keyword evidence="2" id="KW-0479">Metal-binding</keyword>
<feature type="domain" description="MPN" evidence="6">
    <location>
        <begin position="136"/>
        <end position="258"/>
    </location>
</feature>
<dbReference type="GO" id="GO:0046872">
    <property type="term" value="F:metal ion binding"/>
    <property type="evidence" value="ECO:0007669"/>
    <property type="project" value="UniProtKB-KW"/>
</dbReference>
<dbReference type="AlphaFoldDB" id="A0A3B1CL17"/>
<keyword evidence="5" id="KW-0482">Metalloprotease</keyword>
<dbReference type="GO" id="GO:0006508">
    <property type="term" value="P:proteolysis"/>
    <property type="evidence" value="ECO:0007669"/>
    <property type="project" value="UniProtKB-KW"/>
</dbReference>
<evidence type="ECO:0000256" key="2">
    <source>
        <dbReference type="ARBA" id="ARBA00022723"/>
    </source>
</evidence>
<sequence>MANYSNISEKIGETRNEVILENPVNLNCSLAIGSECDKCAECDKCVDKLASHSISHVSDSELLAILLCCGFSDRSAVDDSRKLINTFDDIHGLDYASAKEISMVEGFCMHKAAIIKAAMELGKRVSSTLSKRKYQVIEKSWDVANIFMPQMKSLRKEIFKTAILDTKNKIIKTITISEGGLAAAIVSPREVFSPAVREMAHGVILLHNHPSGDPAPSKDDINLTRRLKEAGKLISVEVVDHIIIGDNKYYSFVDEDML</sequence>
<evidence type="ECO:0000256" key="5">
    <source>
        <dbReference type="ARBA" id="ARBA00023049"/>
    </source>
</evidence>
<proteinExistence type="predicted"/>
<protein>
    <submittedName>
        <fullName evidence="7">UPF0758 family protein</fullName>
    </submittedName>
</protein>
<dbReference type="CDD" id="cd08071">
    <property type="entry name" value="MPN_DUF2466"/>
    <property type="match status" value="1"/>
</dbReference>
<dbReference type="InterPro" id="IPR025657">
    <property type="entry name" value="RadC_JAB"/>
</dbReference>
<name>A0A3B1CL17_9ZZZZ</name>